<dbReference type="STRING" id="1480615.AWJ14_11055"/>
<dbReference type="InterPro" id="IPR005546">
    <property type="entry name" value="Autotransporte_beta"/>
</dbReference>
<dbReference type="Proteomes" id="UP000094795">
    <property type="component" value="Unassembled WGS sequence"/>
</dbReference>
<dbReference type="InterPro" id="IPR032109">
    <property type="entry name" value="Big_3_5"/>
</dbReference>
<proteinExistence type="predicted"/>
<evidence type="ECO:0000259" key="1">
    <source>
        <dbReference type="PROSITE" id="PS51208"/>
    </source>
</evidence>
<dbReference type="PROSITE" id="PS51208">
    <property type="entry name" value="AUTOTRANSPORTER"/>
    <property type="match status" value="1"/>
</dbReference>
<dbReference type="Gene3D" id="2.60.40.10">
    <property type="entry name" value="Immunoglobulins"/>
    <property type="match status" value="10"/>
</dbReference>
<dbReference type="SMART" id="SM00869">
    <property type="entry name" value="Autotransporter"/>
    <property type="match status" value="1"/>
</dbReference>
<keyword evidence="3" id="KW-1185">Reference proteome</keyword>
<dbReference type="EMBL" id="LQZT01000001">
    <property type="protein sequence ID" value="OCW59542.1"/>
    <property type="molecule type" value="Genomic_DNA"/>
</dbReference>
<reference evidence="2 3" key="1">
    <citation type="submission" date="2015-12" db="EMBL/GenBank/DDBJ databases">
        <authorList>
            <person name="Shamseldin A."/>
            <person name="Moawad H."/>
            <person name="Abd El-Rahim W.M."/>
            <person name="Sadowsky M.J."/>
        </authorList>
    </citation>
    <scope>NUCLEOTIDE SEQUENCE [LARGE SCALE GENOMIC DNA]</scope>
    <source>
        <strain evidence="2 3">JC234</strain>
    </source>
</reference>
<dbReference type="OrthoDB" id="5720638at2"/>
<dbReference type="Pfam" id="PF16640">
    <property type="entry name" value="Big_3_5"/>
    <property type="match status" value="9"/>
</dbReference>
<dbReference type="InterPro" id="IPR013783">
    <property type="entry name" value="Ig-like_fold"/>
</dbReference>
<dbReference type="RefSeq" id="WP_066174480.1">
    <property type="nucleotide sequence ID" value="NZ_LQZT01000001.1"/>
</dbReference>
<evidence type="ECO:0000313" key="2">
    <source>
        <dbReference type="EMBL" id="OCW59542.1"/>
    </source>
</evidence>
<feature type="domain" description="Autotransporter" evidence="1">
    <location>
        <begin position="1364"/>
        <end position="1619"/>
    </location>
</feature>
<sequence>MTYFNFDMKKLGLSMKTERKALSRLAMAAAIVVLGAHPALARSAGCTQMMADFNSSMTPASSLEKSYAASSFDPSEEAKFTIVMGPEPDLGEFEVAGQGGTPQYILNIDNTTYQTGSASTVITGTQLTTTGLRIRLEGYQLSTGGLWVVAADCGVDGPPPPSITSQPSNSSVSIGGTTSFSIAASDATAYKWQVNSGSSWTDLADNATYSGTTTTTLSLTGVSLAMNGYQYRAIATGAATPDATSNAATLTVNKATPSVSIASSSTTPVFGTSVTFTATLSGGLSPSGTVTFKDGATTLGTGTISGTTATYSTAALAAGNHSVTAEYGGDAQNATATSAPVAVTVGKVTPTISVASSDTAPAFGTSVTLTATLAGGASPSGTVTFKDGATTLGTGTISGTTATYSTAGLAVGSHSITAEYAGDTNNATATSAAVTITVAKVEPTISVSASDAAPAFGASVTLTATLAGGASPSGTVTFKDGATTLGTGTISGTTATYSTAALAVGSHTITAEYVGDANNLSAVSASTTVTVAKATPTLTVSPSTATPAFGASVTFTATFADSSAPTGTVTFKDGSTTLGTGTISGTSATYSTSALSVGSHSITAEYAGDTDNAPASSTSVAVTVAKAVPTLSVTSSNIAPSFGTSVTLTATLANGSAPTGTVTFKDGAATLGTGTISGTTATYSTSALSVGNHSITADYAGDADNEAAASSALTISVGKIAPTIALTASDATPALGASVTFTATLGGGASPSGTVTFKDGATTLGTGTISGTTATFATSALAVGSHSITADYAGDANNGASSSQPLAVTVMKLTPTIALTVSDANPALGASVTFTATLAGGASPSGTVTFKDGATTLGTGTISGTTATFSTAALAAGSHAVTADYAGDADNEAVSSSSVTVTVSKLTPTIALAVSDANPVLGASVTFTATLAGGASPSGTVTFKDGTTTLGTGAISGTTATLSTAALAAGSHAITADYAGDANNEAATSSPVTVAVDKLVPTIALTVSDANPQQGTSVTFTATLAGGASPSGTVTFKDGTTTLGTGTITGTTATFATAALSVGNHAVTADYAGDANNEAASSSPVSVTVEQTVSFTFAPSTGSLGDAMAGEEYRQSLSVTGGTAPLVFSIVSGTLPDGLVLNVSTGELSGRLSPDTELKLYSFTIGVRDNTGATGEAAYTLRVVEQKVTVVDKQQTVPAGSSPLNVDLAQGATGGPFISADIVTVSPPDAGTATIVNGEFAAAGGATPIGWYLKFTPNPSYSGQVKVQYRLTSTLGVSNTGTVTYLLSFDPAQVSSDIDQHVRGFVETRQGLIASSIEIPGLLERRAMAGANSPVTARVMPSGDSMSASFATSLAQMRGAGSDGTATATGPGLSPFNVWVDGKLILHNRDQNDGRWGEFGLVSAGVDYLLTDRALIGVSVHYDHMTDPTDADARLTGNGWLAGPYASLELGTGVFWDTSLLYGGSSNTIDSAFWDGSFDTRRWLFDTSIKGQWRLDAATTLTPRLRAVYFSETVDDYAVANSAGNSLVIQGFTTEQLRVSLGAELARRFTLDNGMTMTAKLGLTGGLSGLDNATGFGQTTAGLSLEMPESWNLDFGLLFGLEDEGRTSAGAKLGLRTRF</sequence>
<protein>
    <recommendedName>
        <fullName evidence="1">Autotransporter domain-containing protein</fullName>
    </recommendedName>
</protein>
<dbReference type="SUPFAM" id="SSF103515">
    <property type="entry name" value="Autotransporter"/>
    <property type="match status" value="1"/>
</dbReference>
<name>A0A1C1Z1A0_9HYPH</name>
<dbReference type="Gene3D" id="2.40.128.130">
    <property type="entry name" value="Autotransporter beta-domain"/>
    <property type="match status" value="1"/>
</dbReference>
<organism evidence="2 3">
    <name type="scientific">Hoeflea olei</name>
    <dbReference type="NCBI Taxonomy" id="1480615"/>
    <lineage>
        <taxon>Bacteria</taxon>
        <taxon>Pseudomonadati</taxon>
        <taxon>Pseudomonadota</taxon>
        <taxon>Alphaproteobacteria</taxon>
        <taxon>Hyphomicrobiales</taxon>
        <taxon>Rhizobiaceae</taxon>
        <taxon>Hoeflea</taxon>
    </lineage>
</organism>
<comment type="caution">
    <text evidence="2">The sequence shown here is derived from an EMBL/GenBank/DDBJ whole genome shotgun (WGS) entry which is preliminary data.</text>
</comment>
<evidence type="ECO:0000313" key="3">
    <source>
        <dbReference type="Proteomes" id="UP000094795"/>
    </source>
</evidence>
<dbReference type="InterPro" id="IPR036709">
    <property type="entry name" value="Autotransporte_beta_dom_sf"/>
</dbReference>
<gene>
    <name evidence="2" type="ORF">AWJ14_11055</name>
</gene>
<accession>A0A1C1Z1A0</accession>